<gene>
    <name evidence="16" type="ORF">CCM_03173</name>
</gene>
<evidence type="ECO:0000259" key="14">
    <source>
        <dbReference type="PROSITE" id="PS51192"/>
    </source>
</evidence>
<feature type="domain" description="Helicase C-terminal" evidence="15">
    <location>
        <begin position="574"/>
        <end position="735"/>
    </location>
</feature>
<evidence type="ECO:0000256" key="1">
    <source>
        <dbReference type="ARBA" id="ARBA00004123"/>
    </source>
</evidence>
<keyword evidence="9" id="KW-0694">RNA-binding</keyword>
<dbReference type="eggNOG" id="KOG0329">
    <property type="taxonomic scope" value="Eukaryota"/>
</dbReference>
<dbReference type="GO" id="GO:0005634">
    <property type="term" value="C:nucleus"/>
    <property type="evidence" value="ECO:0007669"/>
    <property type="project" value="UniProtKB-SubCell"/>
</dbReference>
<sequence>MACAGYHSFLCILSLSRLFRRHVCFLAVSSSASKFPPPRAAFSICCLAYWEALHAGARAAADGEHVSGPWLAPARAADRGVARPALDEQRVAVPADAALHHRTRPDQHLAGDGAHVGEKTSRHVAQGALLLFLVVVGGSVARWLGWEIRSGGGGVVVPWPAAVGCCSYAVGCVVDSAGLQGSGRKKGSGLVEPTPLSSPQRSVRKRSLSIFREFRSELISERSVAIYPHETPLIMSHEEDLIDYSDEEIGANETANTATKKGELAANSNVDKKGSYVGIHSTGFRDFLLKPELLRAIGDCGFEHPSEGTKTEEASSRLEESKTVDDYIDGLPAFRIDAVDLGRSATSPGGRTSRSKTSSRPLEKSGKANPVDVQWHIDMDLVQQTCIPQALLGGDIICQAKSGLGKTAVFVLATLQQVEPVNGEVSVVVMCHTRELAYQIRDEYNRFSKYMPDIKTGVFYGGTPIKTDMETLKNKDTCPHIIVGTPGRLKALVRDKALRLGSVRIFVLDECDKMLDQPDMRTDVQDVFRATPHQKQVMMFSATLSEEVKPICKKFMQNPTEHYVDEDTKLTLHGLQQYYIKLDEKEKNRKLNDLLDELQFNQVIIFVRSTVRATELDKLLRECNFPSIAVHSGVSQEERIRRYKEFKEFKKRICVATDVFGRGIDIERINLAINYDLSADASSYLHRVGRAGRFGTKGLAISFISSEDDQKVLGEIEKRFEVALPEFPKEGVDASTYMAS</sequence>
<dbReference type="STRING" id="983644.G3J973"/>
<dbReference type="PANTHER" id="PTHR47958">
    <property type="entry name" value="ATP-DEPENDENT RNA HELICASE DBP3"/>
    <property type="match status" value="1"/>
</dbReference>
<dbReference type="InterPro" id="IPR027417">
    <property type="entry name" value="P-loop_NTPase"/>
</dbReference>
<dbReference type="InterPro" id="IPR011545">
    <property type="entry name" value="DEAD/DEAH_box_helicase_dom"/>
</dbReference>
<dbReference type="GO" id="GO:0003723">
    <property type="term" value="F:RNA binding"/>
    <property type="evidence" value="ECO:0007669"/>
    <property type="project" value="UniProtKB-KW"/>
</dbReference>
<dbReference type="FunCoup" id="G3J973">
    <property type="interactions" value="1152"/>
</dbReference>
<evidence type="ECO:0000259" key="15">
    <source>
        <dbReference type="PROSITE" id="PS51194"/>
    </source>
</evidence>
<dbReference type="GO" id="GO:0051028">
    <property type="term" value="P:mRNA transport"/>
    <property type="evidence" value="ECO:0007669"/>
    <property type="project" value="UniProtKB-KW"/>
</dbReference>
<dbReference type="InterPro" id="IPR001650">
    <property type="entry name" value="Helicase_C-like"/>
</dbReference>
<dbReference type="GO" id="GO:0005524">
    <property type="term" value="F:ATP binding"/>
    <property type="evidence" value="ECO:0007669"/>
    <property type="project" value="UniProtKB-KW"/>
</dbReference>
<dbReference type="GO" id="GO:0006397">
    <property type="term" value="P:mRNA processing"/>
    <property type="evidence" value="ECO:0007669"/>
    <property type="project" value="UniProtKB-KW"/>
</dbReference>
<dbReference type="GeneID" id="18165200"/>
<feature type="region of interest" description="Disordered" evidence="13">
    <location>
        <begin position="342"/>
        <end position="368"/>
    </location>
</feature>
<keyword evidence="6 16" id="KW-0347">Helicase</keyword>
<feature type="compositionally biased region" description="Low complexity" evidence="13">
    <location>
        <begin position="346"/>
        <end position="360"/>
    </location>
</feature>
<keyword evidence="8" id="KW-0067">ATP-binding</keyword>
<dbReference type="Pfam" id="PF00270">
    <property type="entry name" value="DEAD"/>
    <property type="match status" value="1"/>
</dbReference>
<name>G3J973_CORMM</name>
<dbReference type="GO" id="GO:0016787">
    <property type="term" value="F:hydrolase activity"/>
    <property type="evidence" value="ECO:0007669"/>
    <property type="project" value="UniProtKB-KW"/>
</dbReference>
<evidence type="ECO:0000256" key="3">
    <source>
        <dbReference type="ARBA" id="ARBA00022664"/>
    </source>
</evidence>
<dbReference type="SMART" id="SM00490">
    <property type="entry name" value="HELICc"/>
    <property type="match status" value="1"/>
</dbReference>
<keyword evidence="4" id="KW-0547">Nucleotide-binding</keyword>
<dbReference type="HOGENOM" id="CLU_003041_1_0_1"/>
<dbReference type="FunFam" id="3.40.50.300:FF:000111">
    <property type="entry name" value="DEAD-box ATP-dependent RNA helicase"/>
    <property type="match status" value="1"/>
</dbReference>
<keyword evidence="17" id="KW-1185">Reference proteome</keyword>
<evidence type="ECO:0000313" key="16">
    <source>
        <dbReference type="EMBL" id="EGX94902.1"/>
    </source>
</evidence>
<dbReference type="CDD" id="cd17950">
    <property type="entry name" value="DEADc_DDX39"/>
    <property type="match status" value="1"/>
</dbReference>
<protein>
    <recommendedName>
        <fullName evidence="2">RNA helicase</fullName>
        <ecNumber evidence="2">3.6.4.13</ecNumber>
    </recommendedName>
</protein>
<comment type="similarity">
    <text evidence="11">Belongs to the DEAD box helicase family. DECD subfamily.</text>
</comment>
<dbReference type="Pfam" id="PF00271">
    <property type="entry name" value="Helicase_C"/>
    <property type="match status" value="1"/>
</dbReference>
<evidence type="ECO:0000256" key="10">
    <source>
        <dbReference type="ARBA" id="ARBA00023242"/>
    </source>
</evidence>
<dbReference type="VEuPathDB" id="FungiDB:CCM_03173"/>
<feature type="domain" description="Helicase ATP-binding" evidence="14">
    <location>
        <begin position="387"/>
        <end position="562"/>
    </location>
</feature>
<comment type="subcellular location">
    <subcellularLocation>
        <location evidence="1">Nucleus</location>
    </subcellularLocation>
</comment>
<evidence type="ECO:0000256" key="2">
    <source>
        <dbReference type="ARBA" id="ARBA00012552"/>
    </source>
</evidence>
<dbReference type="EC" id="3.6.4.13" evidence="2"/>
<evidence type="ECO:0000256" key="9">
    <source>
        <dbReference type="ARBA" id="ARBA00022884"/>
    </source>
</evidence>
<keyword evidence="5" id="KW-0378">Hydrolase</keyword>
<keyword evidence="10" id="KW-0539">Nucleus</keyword>
<evidence type="ECO:0000256" key="6">
    <source>
        <dbReference type="ARBA" id="ARBA00022806"/>
    </source>
</evidence>
<dbReference type="EMBL" id="JH126400">
    <property type="protein sequence ID" value="EGX94902.1"/>
    <property type="molecule type" value="Genomic_DNA"/>
</dbReference>
<evidence type="ECO:0000256" key="5">
    <source>
        <dbReference type="ARBA" id="ARBA00022801"/>
    </source>
</evidence>
<dbReference type="KEGG" id="cmt:CCM_03173"/>
<evidence type="ECO:0000256" key="12">
    <source>
        <dbReference type="ARBA" id="ARBA00047984"/>
    </source>
</evidence>
<dbReference type="RefSeq" id="XP_006668388.1">
    <property type="nucleotide sequence ID" value="XM_006668325.1"/>
</dbReference>
<dbReference type="GO" id="GO:0003724">
    <property type="term" value="F:RNA helicase activity"/>
    <property type="evidence" value="ECO:0007669"/>
    <property type="project" value="UniProtKB-EC"/>
</dbReference>
<dbReference type="PROSITE" id="PS51192">
    <property type="entry name" value="HELICASE_ATP_BIND_1"/>
    <property type="match status" value="1"/>
</dbReference>
<reference evidence="16 17" key="1">
    <citation type="journal article" date="2011" name="Genome Biol.">
        <title>Genome sequence of the insect pathogenic fungus Cordyceps militaris, a valued traditional Chinese medicine.</title>
        <authorList>
            <person name="Zheng P."/>
            <person name="Xia Y."/>
            <person name="Xiao G."/>
            <person name="Xiong C."/>
            <person name="Hu X."/>
            <person name="Zhang S."/>
            <person name="Zheng H."/>
            <person name="Huang Y."/>
            <person name="Zhou Y."/>
            <person name="Wang S."/>
            <person name="Zhao G.P."/>
            <person name="Liu X."/>
            <person name="St Leger R.J."/>
            <person name="Wang C."/>
        </authorList>
    </citation>
    <scope>NUCLEOTIDE SEQUENCE [LARGE SCALE GENOMIC DNA]</scope>
    <source>
        <strain evidence="16 17">CM01</strain>
    </source>
</reference>
<dbReference type="Gene3D" id="3.40.50.300">
    <property type="entry name" value="P-loop containing nucleotide triphosphate hydrolases"/>
    <property type="match status" value="2"/>
</dbReference>
<dbReference type="PROSITE" id="PS51194">
    <property type="entry name" value="HELICASE_CTER"/>
    <property type="match status" value="1"/>
</dbReference>
<dbReference type="CDD" id="cd18787">
    <property type="entry name" value="SF2_C_DEAD"/>
    <property type="match status" value="1"/>
</dbReference>
<feature type="region of interest" description="Disordered" evidence="13">
    <location>
        <begin position="181"/>
        <end position="200"/>
    </location>
</feature>
<evidence type="ECO:0000256" key="8">
    <source>
        <dbReference type="ARBA" id="ARBA00022840"/>
    </source>
</evidence>
<keyword evidence="7" id="KW-0509">mRNA transport</keyword>
<dbReference type="OMA" id="PESHTMA"/>
<evidence type="ECO:0000256" key="4">
    <source>
        <dbReference type="ARBA" id="ARBA00022741"/>
    </source>
</evidence>
<proteinExistence type="inferred from homology"/>
<dbReference type="AlphaFoldDB" id="G3J973"/>
<dbReference type="InParanoid" id="G3J973"/>
<accession>G3J973</accession>
<evidence type="ECO:0000256" key="7">
    <source>
        <dbReference type="ARBA" id="ARBA00022816"/>
    </source>
</evidence>
<keyword evidence="3" id="KW-0507">mRNA processing</keyword>
<organism evidence="16 17">
    <name type="scientific">Cordyceps militaris (strain CM01)</name>
    <name type="common">Caterpillar fungus</name>
    <dbReference type="NCBI Taxonomy" id="983644"/>
    <lineage>
        <taxon>Eukaryota</taxon>
        <taxon>Fungi</taxon>
        <taxon>Dikarya</taxon>
        <taxon>Ascomycota</taxon>
        <taxon>Pezizomycotina</taxon>
        <taxon>Sordariomycetes</taxon>
        <taxon>Hypocreomycetidae</taxon>
        <taxon>Hypocreales</taxon>
        <taxon>Cordycipitaceae</taxon>
        <taxon>Cordyceps</taxon>
    </lineage>
</organism>
<comment type="catalytic activity">
    <reaction evidence="12">
        <text>ATP + H2O = ADP + phosphate + H(+)</text>
        <dbReference type="Rhea" id="RHEA:13065"/>
        <dbReference type="ChEBI" id="CHEBI:15377"/>
        <dbReference type="ChEBI" id="CHEBI:15378"/>
        <dbReference type="ChEBI" id="CHEBI:30616"/>
        <dbReference type="ChEBI" id="CHEBI:43474"/>
        <dbReference type="ChEBI" id="CHEBI:456216"/>
        <dbReference type="EC" id="3.6.4.13"/>
    </reaction>
</comment>
<keyword evidence="7" id="KW-0813">Transport</keyword>
<evidence type="ECO:0000256" key="13">
    <source>
        <dbReference type="SAM" id="MobiDB-lite"/>
    </source>
</evidence>
<dbReference type="Proteomes" id="UP000001610">
    <property type="component" value="Unassembled WGS sequence"/>
</dbReference>
<dbReference type="SMART" id="SM00487">
    <property type="entry name" value="DEXDc"/>
    <property type="match status" value="1"/>
</dbReference>
<evidence type="ECO:0000313" key="17">
    <source>
        <dbReference type="Proteomes" id="UP000001610"/>
    </source>
</evidence>
<dbReference type="SUPFAM" id="SSF52540">
    <property type="entry name" value="P-loop containing nucleoside triphosphate hydrolases"/>
    <property type="match status" value="1"/>
</dbReference>
<dbReference type="InterPro" id="IPR014001">
    <property type="entry name" value="Helicase_ATP-bd"/>
</dbReference>
<evidence type="ECO:0000256" key="11">
    <source>
        <dbReference type="ARBA" id="ARBA00038213"/>
    </source>
</evidence>
<dbReference type="OrthoDB" id="10265785at2759"/>